<keyword evidence="1" id="KW-0812">Transmembrane</keyword>
<reference evidence="2 3" key="1">
    <citation type="journal article" date="2014" name="Genome Announc.">
        <title>Draft Genome Sequence of Fervidicella metallireducens Strain AeBT, an Iron-Reducing Thermoanaerobe from the Great Artesian Basin.</title>
        <authorList>
            <person name="Patel B.K."/>
        </authorList>
    </citation>
    <scope>NUCLEOTIDE SEQUENCE [LARGE SCALE GENOMIC DNA]</scope>
    <source>
        <strain evidence="2 3">AeB</strain>
    </source>
</reference>
<sequence>MKTFKAYFKKEVIESIRHYRYIVLGVGIMAFAIFDPFMLKLLPKILENQVPGNILDYFKITPKYAVNNYIKDLSQIGLLFVIFSISGTLSEEIYSQKLIFPYTKGSSPQGIVLAKAIHFIITELIFTFIGFLIAFYYSGILFKGEKNTLNEIMIAALLMGVYYIFNIALVTFFSGFCKKNIVSGFIVLTINFISIPVSGVKTLDKFIPYSLVKAAYLFSIDKHLTTIIMAVSYSIVLIILSILRMKKVEVI</sequence>
<dbReference type="Proteomes" id="UP000019681">
    <property type="component" value="Unassembled WGS sequence"/>
</dbReference>
<dbReference type="EMBL" id="AZQP01000011">
    <property type="protein sequence ID" value="EYE88920.1"/>
    <property type="molecule type" value="Genomic_DNA"/>
</dbReference>
<feature type="transmembrane region" description="Helical" evidence="1">
    <location>
        <begin position="152"/>
        <end position="173"/>
    </location>
</feature>
<comment type="caution">
    <text evidence="2">The sequence shown here is derived from an EMBL/GenBank/DDBJ whole genome shotgun (WGS) entry which is preliminary data.</text>
</comment>
<gene>
    <name evidence="2" type="ORF">Q428_05280</name>
</gene>
<keyword evidence="3" id="KW-1185">Reference proteome</keyword>
<dbReference type="OrthoDB" id="4187110at2"/>
<evidence type="ECO:0000256" key="1">
    <source>
        <dbReference type="SAM" id="Phobius"/>
    </source>
</evidence>
<feature type="transmembrane region" description="Helical" evidence="1">
    <location>
        <begin position="116"/>
        <end position="140"/>
    </location>
</feature>
<evidence type="ECO:0000313" key="3">
    <source>
        <dbReference type="Proteomes" id="UP000019681"/>
    </source>
</evidence>
<accession>A0A017RYA1</accession>
<dbReference type="RefSeq" id="WP_035378796.1">
    <property type="nucleotide sequence ID" value="NZ_AZQP01000011.1"/>
</dbReference>
<feature type="transmembrane region" description="Helical" evidence="1">
    <location>
        <begin position="185"/>
        <end position="203"/>
    </location>
</feature>
<dbReference type="STRING" id="1403537.Q428_05280"/>
<proteinExistence type="predicted"/>
<evidence type="ECO:0000313" key="2">
    <source>
        <dbReference type="EMBL" id="EYE88920.1"/>
    </source>
</evidence>
<keyword evidence="1" id="KW-1133">Transmembrane helix</keyword>
<name>A0A017RYA1_9CLOT</name>
<feature type="transmembrane region" description="Helical" evidence="1">
    <location>
        <begin position="223"/>
        <end position="243"/>
    </location>
</feature>
<keyword evidence="1" id="KW-0472">Membrane</keyword>
<feature type="transmembrane region" description="Helical" evidence="1">
    <location>
        <begin position="21"/>
        <end position="39"/>
    </location>
</feature>
<protein>
    <recommendedName>
        <fullName evidence="4">ABC transporter permease</fullName>
    </recommendedName>
</protein>
<evidence type="ECO:0008006" key="4">
    <source>
        <dbReference type="Google" id="ProtNLM"/>
    </source>
</evidence>
<feature type="transmembrane region" description="Helical" evidence="1">
    <location>
        <begin position="76"/>
        <end position="95"/>
    </location>
</feature>
<dbReference type="AlphaFoldDB" id="A0A017RYA1"/>
<organism evidence="2 3">
    <name type="scientific">Fervidicella metallireducens AeB</name>
    <dbReference type="NCBI Taxonomy" id="1403537"/>
    <lineage>
        <taxon>Bacteria</taxon>
        <taxon>Bacillati</taxon>
        <taxon>Bacillota</taxon>
        <taxon>Clostridia</taxon>
        <taxon>Eubacteriales</taxon>
        <taxon>Clostridiaceae</taxon>
        <taxon>Fervidicella</taxon>
    </lineage>
</organism>